<evidence type="ECO:0000313" key="7">
    <source>
        <dbReference type="RefSeq" id="XP_030064842.1"/>
    </source>
</evidence>
<dbReference type="PIRSF" id="PIRSF037610">
    <property type="entry name" value="BLOC-1_complex_muted_subunit"/>
    <property type="match status" value="1"/>
</dbReference>
<organism evidence="6 7">
    <name type="scientific">Microcaecilia unicolor</name>
    <dbReference type="NCBI Taxonomy" id="1415580"/>
    <lineage>
        <taxon>Eukaryota</taxon>
        <taxon>Metazoa</taxon>
        <taxon>Chordata</taxon>
        <taxon>Craniata</taxon>
        <taxon>Vertebrata</taxon>
        <taxon>Euteleostomi</taxon>
        <taxon>Amphibia</taxon>
        <taxon>Gymnophiona</taxon>
        <taxon>Siphonopidae</taxon>
        <taxon>Microcaecilia</taxon>
    </lineage>
</organism>
<evidence type="ECO:0000313" key="6">
    <source>
        <dbReference type="Proteomes" id="UP000515156"/>
    </source>
</evidence>
<dbReference type="Proteomes" id="UP000515156">
    <property type="component" value="Chromosome 1"/>
</dbReference>
<dbReference type="GO" id="GO:0031083">
    <property type="term" value="C:BLOC-1 complex"/>
    <property type="evidence" value="ECO:0007669"/>
    <property type="project" value="InterPro"/>
</dbReference>
<evidence type="ECO:0000256" key="5">
    <source>
        <dbReference type="SAM" id="MobiDB-lite"/>
    </source>
</evidence>
<proteinExistence type="inferred from homology"/>
<dbReference type="GeneID" id="115473838"/>
<evidence type="ECO:0000256" key="2">
    <source>
        <dbReference type="ARBA" id="ARBA00019580"/>
    </source>
</evidence>
<accession>A0A6P7YBH8</accession>
<feature type="region of interest" description="Disordered" evidence="5">
    <location>
        <begin position="1"/>
        <end position="21"/>
    </location>
</feature>
<sequence>MNSRVAGSPLHSLRKRDTPVPAATSAQLIIKDLGEIHSRLLDHRPIIQGEARYFIKEFEEKRGLRELRVLEKLKSVVSETNNQTLPSCQEALHDNLNQALQTLETANHIFHRLQQREQEETEFSGERAKNYEMENKAQRELLMKEQECCQAEVDDEHRKAMKHLKEQYTEMEKDLTKCVSF</sequence>
<dbReference type="RefSeq" id="XP_030064842.1">
    <property type="nucleotide sequence ID" value="XM_030208982.1"/>
</dbReference>
<comment type="function">
    <text evidence="4">Component of the BLOC-1 complex, a complex that is required for normal biogenesis of lysosome-related organelles (LRO).</text>
</comment>
<evidence type="ECO:0000256" key="1">
    <source>
        <dbReference type="ARBA" id="ARBA00010754"/>
    </source>
</evidence>
<dbReference type="FunCoup" id="A0A6P7YBH8">
    <property type="interactions" value="874"/>
</dbReference>
<evidence type="ECO:0000256" key="3">
    <source>
        <dbReference type="ARBA" id="ARBA00031992"/>
    </source>
</evidence>
<dbReference type="AlphaFoldDB" id="A0A6P7YBH8"/>
<gene>
    <name evidence="7" type="primary">BLOC1S5</name>
</gene>
<dbReference type="InParanoid" id="A0A6P7YBH8"/>
<keyword evidence="6" id="KW-1185">Reference proteome</keyword>
<evidence type="ECO:0000256" key="4">
    <source>
        <dbReference type="PIRNR" id="PIRNR037610"/>
    </source>
</evidence>
<protein>
    <recommendedName>
        <fullName evidence="2 4">Biogenesis of lysosome-related organelles complex 1 subunit 5</fullName>
        <shortName evidence="4">BLOC-1 subunit 5</shortName>
    </recommendedName>
    <alternativeName>
        <fullName evidence="3 4">Protein Muted homolog</fullName>
    </alternativeName>
</protein>
<dbReference type="Pfam" id="PF14942">
    <property type="entry name" value="Muted"/>
    <property type="match status" value="1"/>
</dbReference>
<dbReference type="OrthoDB" id="18964at2759"/>
<comment type="similarity">
    <text evidence="1 4">Belongs to the BLOC1S5 family.</text>
</comment>
<dbReference type="InterPro" id="IPR017243">
    <property type="entry name" value="Bloc1s5"/>
</dbReference>
<name>A0A6P7YBH8_9AMPH</name>
<dbReference type="GO" id="GO:0030133">
    <property type="term" value="C:transport vesicle"/>
    <property type="evidence" value="ECO:0007669"/>
    <property type="project" value="InterPro"/>
</dbReference>
<dbReference type="PANTHER" id="PTHR31784">
    <property type="entry name" value="BIOGENESIS OF LYSOSOME-RELATED ORGANELLES COMPLEX 1 SUBUNIT 5"/>
    <property type="match status" value="1"/>
</dbReference>
<dbReference type="CTD" id="63915"/>
<dbReference type="PANTHER" id="PTHR31784:SF2">
    <property type="entry name" value="BIOGENESIS OF LYSOSOME-RELATED ORGANELLES COMPLEX 1 SUBUNIT 5"/>
    <property type="match status" value="1"/>
</dbReference>
<reference evidence="7" key="1">
    <citation type="submission" date="2025-08" db="UniProtKB">
        <authorList>
            <consortium name="RefSeq"/>
        </authorList>
    </citation>
    <scope>IDENTIFICATION</scope>
</reference>